<comment type="function">
    <text evidence="4">Cell division protein that is part of the divisome complex and is recruited early to the Z-ring. Probably stimulates Z-ring formation, perhaps through the cross-linking of FtsZ protofilaments. Its function overlaps with FtsA.</text>
</comment>
<dbReference type="Gene3D" id="3.30.110.150">
    <property type="entry name" value="SepF-like protein"/>
    <property type="match status" value="1"/>
</dbReference>
<dbReference type="HOGENOM" id="CLU_079307_0_0_11"/>
<keyword evidence="7" id="KW-1185">Reference proteome</keyword>
<evidence type="ECO:0000256" key="5">
    <source>
        <dbReference type="SAM" id="MobiDB-lite"/>
    </source>
</evidence>
<evidence type="ECO:0000256" key="1">
    <source>
        <dbReference type="ARBA" id="ARBA00022618"/>
    </source>
</evidence>
<feature type="compositionally biased region" description="Acidic residues" evidence="5">
    <location>
        <begin position="34"/>
        <end position="56"/>
    </location>
</feature>
<organism evidence="6 7">
    <name type="scientific">Slackia heliotrinireducens (strain ATCC 29202 / DSM 20476 / NCTC 11029 / RHS 1)</name>
    <name type="common">Peptococcus heliotrinreducens</name>
    <dbReference type="NCBI Taxonomy" id="471855"/>
    <lineage>
        <taxon>Bacteria</taxon>
        <taxon>Bacillati</taxon>
        <taxon>Actinomycetota</taxon>
        <taxon>Coriobacteriia</taxon>
        <taxon>Eggerthellales</taxon>
        <taxon>Eggerthellaceae</taxon>
        <taxon>Slackia</taxon>
    </lineage>
</organism>
<dbReference type="InterPro" id="IPR038594">
    <property type="entry name" value="SepF-like_sf"/>
</dbReference>
<dbReference type="EMBL" id="CP001684">
    <property type="protein sequence ID" value="ACV21939.1"/>
    <property type="molecule type" value="Genomic_DNA"/>
</dbReference>
<gene>
    <name evidence="6" type="ordered locus">Shel_08920</name>
</gene>
<dbReference type="KEGG" id="shi:Shel_08920"/>
<proteinExistence type="predicted"/>
<accession>C7N4V4</accession>
<dbReference type="RefSeq" id="WP_012798043.1">
    <property type="nucleotide sequence ID" value="NC_013165.1"/>
</dbReference>
<dbReference type="InterPro" id="IPR007561">
    <property type="entry name" value="Cell_div_SepF/SepF-rel"/>
</dbReference>
<name>C7N4V4_SLAHD</name>
<dbReference type="PANTHER" id="PTHR35798:SF1">
    <property type="entry name" value="CELL DIVISION PROTEIN SEPF"/>
    <property type="match status" value="1"/>
</dbReference>
<feature type="compositionally biased region" description="Basic and acidic residues" evidence="5">
    <location>
        <begin position="91"/>
        <end position="101"/>
    </location>
</feature>
<evidence type="ECO:0000256" key="3">
    <source>
        <dbReference type="ARBA" id="ARBA00023306"/>
    </source>
</evidence>
<sequence>MPFQLPSFDGLKDRIGIGGQQESSSRRSRRAYDDEPEDDYGYEDYGEYGYDDDADYAQEGYVAPSATTSSMPRLVTAGDIRAHRATASTDSDSRVSSREAYRSYGSSDTSGTDNRSAGLQSLFTPSEGSDTYAARRMSRVLTIVEPKTYEDAERVANGLKSGDMVVLALRDTDETLSKRILDFSFGAASVLGAQVDCVASRVYTLAAGEGLTADETTRLRMQGLM</sequence>
<feature type="compositionally biased region" description="Polar residues" evidence="5">
    <location>
        <begin position="104"/>
        <end position="125"/>
    </location>
</feature>
<keyword evidence="3" id="KW-0131">Cell cycle</keyword>
<dbReference type="InterPro" id="IPR023052">
    <property type="entry name" value="Cell_div_SepF"/>
</dbReference>
<keyword evidence="2" id="KW-0717">Septation</keyword>
<dbReference type="PANTHER" id="PTHR35798">
    <property type="entry name" value="CELL DIVISION PROTEIN SEPF"/>
    <property type="match status" value="1"/>
</dbReference>
<feature type="region of interest" description="Disordered" evidence="5">
    <location>
        <begin position="82"/>
        <end position="125"/>
    </location>
</feature>
<keyword evidence="1" id="KW-0132">Cell division</keyword>
<dbReference type="STRING" id="471855.Shel_08920"/>
<evidence type="ECO:0000256" key="2">
    <source>
        <dbReference type="ARBA" id="ARBA00023210"/>
    </source>
</evidence>
<dbReference type="AlphaFoldDB" id="C7N4V4"/>
<dbReference type="GO" id="GO:0000917">
    <property type="term" value="P:division septum assembly"/>
    <property type="evidence" value="ECO:0007669"/>
    <property type="project" value="UniProtKB-KW"/>
</dbReference>
<protein>
    <submittedName>
        <fullName evidence="6">Uncharacterized conserved protein</fullName>
    </submittedName>
</protein>
<evidence type="ECO:0000313" key="7">
    <source>
        <dbReference type="Proteomes" id="UP000002026"/>
    </source>
</evidence>
<feature type="region of interest" description="Disordered" evidence="5">
    <location>
        <begin position="1"/>
        <end position="68"/>
    </location>
</feature>
<evidence type="ECO:0000256" key="4">
    <source>
        <dbReference type="ARBA" id="ARBA00044936"/>
    </source>
</evidence>
<reference evidence="6 7" key="1">
    <citation type="journal article" date="2009" name="Stand. Genomic Sci.">
        <title>Complete genome sequence of Slackia heliotrinireducens type strain (RHS 1).</title>
        <authorList>
            <person name="Pukall R."/>
            <person name="Lapidus A."/>
            <person name="Nolan M."/>
            <person name="Copeland A."/>
            <person name="Glavina Del Rio T."/>
            <person name="Lucas S."/>
            <person name="Chen F."/>
            <person name="Tice H."/>
            <person name="Cheng J.F."/>
            <person name="Chertkov O."/>
            <person name="Bruce D."/>
            <person name="Goodwin L."/>
            <person name="Kuske C."/>
            <person name="Brettin T."/>
            <person name="Detter J.C."/>
            <person name="Han C."/>
            <person name="Pitluck S."/>
            <person name="Pati A."/>
            <person name="Mavrommatis K."/>
            <person name="Ivanova N."/>
            <person name="Ovchinnikova G."/>
            <person name="Chen A."/>
            <person name="Palaniappan K."/>
            <person name="Schneider S."/>
            <person name="Rohde M."/>
            <person name="Chain P."/>
            <person name="D'haeseleer P."/>
            <person name="Goker M."/>
            <person name="Bristow J."/>
            <person name="Eisen J.A."/>
            <person name="Markowitz V."/>
            <person name="Kyrpides N.C."/>
            <person name="Klenk H.P."/>
            <person name="Hugenholtz P."/>
        </authorList>
    </citation>
    <scope>NUCLEOTIDE SEQUENCE [LARGE SCALE GENOMIC DNA]</scope>
    <source>
        <strain evidence="7">ATCC 29202 / DSM 20476 / NCTC 11029 / RHS 1</strain>
    </source>
</reference>
<evidence type="ECO:0000313" key="6">
    <source>
        <dbReference type="EMBL" id="ACV21939.1"/>
    </source>
</evidence>
<dbReference type="Pfam" id="PF04472">
    <property type="entry name" value="SepF"/>
    <property type="match status" value="1"/>
</dbReference>
<dbReference type="eggNOG" id="COG1799">
    <property type="taxonomic scope" value="Bacteria"/>
</dbReference>
<dbReference type="Proteomes" id="UP000002026">
    <property type="component" value="Chromosome"/>
</dbReference>